<dbReference type="PANTHER" id="PTHR32092">
    <property type="entry name" value="6-PHOSPHO-BETA-GLUCOSIDASE-RELATED"/>
    <property type="match status" value="1"/>
</dbReference>
<dbReference type="Pfam" id="PF02056">
    <property type="entry name" value="Glyco_hydro_4"/>
    <property type="match status" value="1"/>
</dbReference>
<feature type="binding site" evidence="10">
    <location>
        <position position="149"/>
    </location>
    <ligand>
        <name>substrate</name>
    </ligand>
</feature>
<feature type="binding site" evidence="11">
    <location>
        <position position="171"/>
    </location>
    <ligand>
        <name>Mn(2+)</name>
        <dbReference type="ChEBI" id="CHEBI:29035"/>
    </ligand>
</feature>
<dbReference type="STRING" id="180332.GCA_000797495_03790"/>
<evidence type="ECO:0000256" key="10">
    <source>
        <dbReference type="PIRSR" id="PIRSR601088-2"/>
    </source>
</evidence>
<feature type="binding site" evidence="11">
    <location>
        <position position="200"/>
    </location>
    <ligand>
        <name>Mn(2+)</name>
        <dbReference type="ChEBI" id="CHEBI:29035"/>
    </ligand>
</feature>
<dbReference type="EMBL" id="QGQD01000097">
    <property type="protein sequence ID" value="TLC98314.1"/>
    <property type="molecule type" value="Genomic_DNA"/>
</dbReference>
<dbReference type="RefSeq" id="WP_047833616.1">
    <property type="nucleotide sequence ID" value="NZ_QGQD01000097.1"/>
</dbReference>
<dbReference type="SUPFAM" id="SSF51735">
    <property type="entry name" value="NAD(P)-binding Rossmann-fold domains"/>
    <property type="match status" value="1"/>
</dbReference>
<name>A0A4U8Q0V4_9FIRM</name>
<keyword evidence="5 12" id="KW-0378">Hydrolase</keyword>
<comment type="subunit">
    <text evidence="3">Homotetramer.</text>
</comment>
<proteinExistence type="inferred from homology"/>
<dbReference type="InterPro" id="IPR053715">
    <property type="entry name" value="GH4_Enzyme_sf"/>
</dbReference>
<keyword evidence="9 12" id="KW-0326">Glycosidase</keyword>
<dbReference type="GO" id="GO:0046872">
    <property type="term" value="F:metal ion binding"/>
    <property type="evidence" value="ECO:0007669"/>
    <property type="project" value="UniProtKB-KW"/>
</dbReference>
<evidence type="ECO:0000256" key="1">
    <source>
        <dbReference type="ARBA" id="ARBA00001936"/>
    </source>
</evidence>
<dbReference type="PRINTS" id="PR00732">
    <property type="entry name" value="GLHYDRLASE4"/>
</dbReference>
<keyword evidence="4 11" id="KW-0479">Metal-binding</keyword>
<organism evidence="14 15">
    <name type="scientific">Robinsoniella peoriensis</name>
    <dbReference type="NCBI Taxonomy" id="180332"/>
    <lineage>
        <taxon>Bacteria</taxon>
        <taxon>Bacillati</taxon>
        <taxon>Bacillota</taxon>
        <taxon>Clostridia</taxon>
        <taxon>Lachnospirales</taxon>
        <taxon>Lachnospiraceae</taxon>
        <taxon>Robinsoniella</taxon>
    </lineage>
</organism>
<dbReference type="SUPFAM" id="SSF56327">
    <property type="entry name" value="LDH C-terminal domain-like"/>
    <property type="match status" value="1"/>
</dbReference>
<comment type="similarity">
    <text evidence="2 12">Belongs to the glycosyl hydrolase 4 family.</text>
</comment>
<dbReference type="InterPro" id="IPR022616">
    <property type="entry name" value="Glyco_hydro_4_C"/>
</dbReference>
<evidence type="ECO:0000256" key="11">
    <source>
        <dbReference type="PIRSR" id="PIRSR601088-3"/>
    </source>
</evidence>
<reference evidence="14 15" key="1">
    <citation type="journal article" date="2019" name="Anaerobe">
        <title>Detection of Robinsoniella peoriensis in multiple bone samples of a trauma patient.</title>
        <authorList>
            <person name="Schrottner P."/>
            <person name="Hartwich K."/>
            <person name="Bunk B."/>
            <person name="Schober I."/>
            <person name="Helbig S."/>
            <person name="Rudolph W.W."/>
            <person name="Gunzer F."/>
        </authorList>
    </citation>
    <scope>NUCLEOTIDE SEQUENCE [LARGE SCALE GENOMIC DNA]</scope>
    <source>
        <strain evidence="14 15">DSM 106044</strain>
    </source>
</reference>
<comment type="cofactor">
    <cofactor evidence="1">
        <name>Mn(2+)</name>
        <dbReference type="ChEBI" id="CHEBI:29035"/>
    </cofactor>
</comment>
<protein>
    <submittedName>
        <fullName evidence="14">Alpha-glucosidase</fullName>
        <ecNumber evidence="14">3.2.1.20</ecNumber>
    </submittedName>
</protein>
<evidence type="ECO:0000259" key="13">
    <source>
        <dbReference type="Pfam" id="PF11975"/>
    </source>
</evidence>
<keyword evidence="6 12" id="KW-0520">NAD</keyword>
<evidence type="ECO:0000313" key="14">
    <source>
        <dbReference type="EMBL" id="TLC98314.1"/>
    </source>
</evidence>
<keyword evidence="15" id="KW-1185">Reference proteome</keyword>
<evidence type="ECO:0000256" key="5">
    <source>
        <dbReference type="ARBA" id="ARBA00022801"/>
    </source>
</evidence>
<dbReference type="AlphaFoldDB" id="A0A4U8Q0V4"/>
<feature type="domain" description="Glycosyl hydrolase family 4 C-terminal" evidence="13">
    <location>
        <begin position="196"/>
        <end position="421"/>
    </location>
</feature>
<dbReference type="InterPro" id="IPR036291">
    <property type="entry name" value="NAD(P)-bd_dom_sf"/>
</dbReference>
<comment type="caution">
    <text evidence="14">The sequence shown here is derived from an EMBL/GenBank/DDBJ whole genome shotgun (WGS) entry which is preliminary data.</text>
</comment>
<sequence length="448" mass="51645">MSVKISLIGAGSGIFSINLIKDLCLNKNLSDSWICLMDINEGRLDDIYRMCVRYAAEAGTALKITRTTNRLECLKDADFVVNTALAGGYERLKEGWKLAKKWGYRFGGSFHIVHDESFWVNFYQLRLMEDIYQDMQKVCPDSWYIMVSNPVMGGVTYLTRKYKGIKLAGMCHGYGGVYRLCELLGLERENVTFQVPGINHFVWLNSFCYKGRDAYPLLDQWIEEKSEDYFKTCRYSDDFGPKAIDLYKKYGIMPIGDTCTPGGGSWGYWYHTDGEVQEAWKEDPDLFYDEYFKTSQKHVDDIHRAACDESIRMMEFFSKVPSDEPMIPLMEALACDVERVVIVNIPNDFTYVEGVPEDFEVEIPALVSGRGIQGIHTLPLPKMVQSHMKRDRIASVEMELEAYDKGSRELLVELIMMDPFTKSRNQAEGFLNELLELPFLEEMKQYYK</sequence>
<dbReference type="EC" id="3.2.1.20" evidence="14"/>
<dbReference type="Gene3D" id="3.90.1820.10">
    <property type="entry name" value="AglA-like glucosidase"/>
    <property type="match status" value="1"/>
</dbReference>
<keyword evidence="11" id="KW-0408">Iron</keyword>
<keyword evidence="8" id="KW-0119">Carbohydrate metabolism</keyword>
<evidence type="ECO:0000256" key="7">
    <source>
        <dbReference type="ARBA" id="ARBA00023211"/>
    </source>
</evidence>
<evidence type="ECO:0000313" key="15">
    <source>
        <dbReference type="Proteomes" id="UP000306509"/>
    </source>
</evidence>
<dbReference type="PANTHER" id="PTHR32092:SF4">
    <property type="entry name" value="ALPHA-GLUCOSIDASE"/>
    <property type="match status" value="1"/>
</dbReference>
<evidence type="ECO:0000256" key="2">
    <source>
        <dbReference type="ARBA" id="ARBA00010141"/>
    </source>
</evidence>
<evidence type="ECO:0000256" key="4">
    <source>
        <dbReference type="ARBA" id="ARBA00022723"/>
    </source>
</evidence>
<dbReference type="GO" id="GO:0016616">
    <property type="term" value="F:oxidoreductase activity, acting on the CH-OH group of donors, NAD or NADP as acceptor"/>
    <property type="evidence" value="ECO:0007669"/>
    <property type="project" value="InterPro"/>
</dbReference>
<dbReference type="GO" id="GO:0004558">
    <property type="term" value="F:alpha-1,4-glucosidase activity"/>
    <property type="evidence" value="ECO:0007669"/>
    <property type="project" value="UniProtKB-EC"/>
</dbReference>
<keyword evidence="7 11" id="KW-0464">Manganese</keyword>
<dbReference type="Pfam" id="PF11975">
    <property type="entry name" value="Glyco_hydro_4C"/>
    <property type="match status" value="1"/>
</dbReference>
<dbReference type="InterPro" id="IPR001088">
    <property type="entry name" value="Glyco_hydro_4"/>
</dbReference>
<keyword evidence="11" id="KW-0170">Cobalt</keyword>
<dbReference type="GO" id="GO:0005975">
    <property type="term" value="P:carbohydrate metabolic process"/>
    <property type="evidence" value="ECO:0007669"/>
    <property type="project" value="InterPro"/>
</dbReference>
<dbReference type="Proteomes" id="UP000306509">
    <property type="component" value="Unassembled WGS sequence"/>
</dbReference>
<evidence type="ECO:0000256" key="12">
    <source>
        <dbReference type="RuleBase" id="RU361152"/>
    </source>
</evidence>
<evidence type="ECO:0000256" key="9">
    <source>
        <dbReference type="ARBA" id="ARBA00023295"/>
    </source>
</evidence>
<comment type="cofactor">
    <cofactor evidence="12">
        <name>NAD(+)</name>
        <dbReference type="ChEBI" id="CHEBI:57540"/>
    </cofactor>
    <text evidence="12">Binds 1 NAD(+) per subunit.</text>
</comment>
<evidence type="ECO:0000256" key="8">
    <source>
        <dbReference type="ARBA" id="ARBA00023277"/>
    </source>
</evidence>
<accession>A0A4U8Q0V4</accession>
<evidence type="ECO:0000256" key="3">
    <source>
        <dbReference type="ARBA" id="ARBA00011881"/>
    </source>
</evidence>
<evidence type="ECO:0000256" key="6">
    <source>
        <dbReference type="ARBA" id="ARBA00023027"/>
    </source>
</evidence>
<keyword evidence="11" id="KW-0533">Nickel</keyword>
<gene>
    <name evidence="14" type="primary">aglA</name>
    <name evidence="14" type="ORF">DSM106044_04830</name>
</gene>
<dbReference type="InterPro" id="IPR015955">
    <property type="entry name" value="Lactate_DH/Glyco_Ohase_4_C"/>
</dbReference>